<dbReference type="InterPro" id="IPR005625">
    <property type="entry name" value="PepSY-ass_TM"/>
</dbReference>
<dbReference type="Pfam" id="PF03929">
    <property type="entry name" value="PepSY_TM"/>
    <property type="match status" value="1"/>
</dbReference>
<dbReference type="AlphaFoldDB" id="A0A7C9MBV7"/>
<name>A0A7C9MBV7_9BACT</name>
<reference evidence="2 3" key="1">
    <citation type="submission" date="2019-09" db="EMBL/GenBank/DDBJ databases">
        <title>Prevotella A2879 sp. nov., isolated from an abscess of a patient.</title>
        <authorList>
            <person name="Buhl M."/>
            <person name="Oberhettinger P."/>
        </authorList>
    </citation>
    <scope>NUCLEOTIDE SEQUENCE [LARGE SCALE GENOMIC DNA]</scope>
    <source>
        <strain evidence="2 3">A2879</strain>
    </source>
</reference>
<dbReference type="EMBL" id="VVIQ01000002">
    <property type="protein sequence ID" value="MUL27100.1"/>
    <property type="molecule type" value="Genomic_DNA"/>
</dbReference>
<feature type="transmembrane region" description="Helical" evidence="1">
    <location>
        <begin position="252"/>
        <end position="270"/>
    </location>
</feature>
<dbReference type="RefSeq" id="WP_155715143.1">
    <property type="nucleotide sequence ID" value="NZ_VVIQ01000002.1"/>
</dbReference>
<keyword evidence="1" id="KW-0472">Membrane</keyword>
<gene>
    <name evidence="2" type="ORF">F0475_01895</name>
</gene>
<feature type="transmembrane region" description="Helical" evidence="1">
    <location>
        <begin position="445"/>
        <end position="468"/>
    </location>
</feature>
<accession>A0A7C9MBV7</accession>
<keyword evidence="1" id="KW-0812">Transmembrane</keyword>
<sequence length="473" mass="53497">MKRKTWHKYHKWLGIIICFFVIMFSLSGIILNHRSTFASMSISRKFLPSSYTFKRWNNGLLRGTIRYKDQQSKTEKVLIYGAAGLFLTDSTASSINEFNNGLPTGADYRQIRGVVQTPQGELFAAGIMGLYRLKEHNTWQQVSLPKEDDDELLSDISMRGDTLVVLSRSYLYISSAPYNHFQRLQLHAPAGYDGKVSLFKQLWLLHCGGLFGTWGKLFMDAIALVLILLSVTGIWLWARPRSVKMFKWHKQVGIYTFFLTLFIAITGWALRPPLMILLATNSTRPLPGTVLNSDNAWYDKLRMIRYDEQEHDWMISTSDGFYSLTSLTSQPKALTTAPPVSVMGQNVWQHESIGTWLVGSFDGLYRWNRQTNYIEPCDASLYAGVLVPGTAPTGQTISGYSSDFKGHLCWADYFTGTPFPAQPSHLEDRPMSLWNAALEVHTGRIYMGSIGSFAFIFVMGILLVIVLVSGKKL</sequence>
<evidence type="ECO:0000313" key="3">
    <source>
        <dbReference type="Proteomes" id="UP000482295"/>
    </source>
</evidence>
<feature type="transmembrane region" description="Helical" evidence="1">
    <location>
        <begin position="12"/>
        <end position="31"/>
    </location>
</feature>
<protein>
    <submittedName>
        <fullName evidence="2">PepSY domain-containing protein</fullName>
    </submittedName>
</protein>
<keyword evidence="1" id="KW-1133">Transmembrane helix</keyword>
<proteinExistence type="predicted"/>
<keyword evidence="3" id="KW-1185">Reference proteome</keyword>
<organism evidence="2 3">
    <name type="scientific">Prevotella vespertina</name>
    <dbReference type="NCBI Taxonomy" id="2608404"/>
    <lineage>
        <taxon>Bacteria</taxon>
        <taxon>Pseudomonadati</taxon>
        <taxon>Bacteroidota</taxon>
        <taxon>Bacteroidia</taxon>
        <taxon>Bacteroidales</taxon>
        <taxon>Prevotellaceae</taxon>
        <taxon>Prevotella</taxon>
    </lineage>
</organism>
<comment type="caution">
    <text evidence="2">The sequence shown here is derived from an EMBL/GenBank/DDBJ whole genome shotgun (WGS) entry which is preliminary data.</text>
</comment>
<evidence type="ECO:0000313" key="2">
    <source>
        <dbReference type="EMBL" id="MUL27100.1"/>
    </source>
</evidence>
<feature type="transmembrane region" description="Helical" evidence="1">
    <location>
        <begin position="221"/>
        <end position="240"/>
    </location>
</feature>
<evidence type="ECO:0000256" key="1">
    <source>
        <dbReference type="SAM" id="Phobius"/>
    </source>
</evidence>
<dbReference type="Proteomes" id="UP000482295">
    <property type="component" value="Unassembled WGS sequence"/>
</dbReference>